<feature type="domain" description="Putative Flp pilus-assembly TadG-like N-terminal" evidence="1">
    <location>
        <begin position="12"/>
        <end position="57"/>
    </location>
</feature>
<protein>
    <submittedName>
        <fullName evidence="2">Pilus assembly protein</fullName>
    </submittedName>
</protein>
<sequence length="429" mass="45060">MNRTLSHPRQSGAVLVLVTVALFVLLAFTALALDGGYLVLNKTRVQDAVDSAALSGAKTLSGTAAQGNSHDDARTAVYDTLQAVFTGDGFSQVNIDTSNLAAAVTVEFSEEVVPFIPTTDEAARFIRVRLNTVPVTQFFSQLLVDTWQVGSSAVAGPLSGTSAEDNRVIPLLMCAKDLDDQDNFGFNPSTPDAQGDVIVIKTNHHKKAPVGGGNFLGLALEGTGANVFRNALAGDLTDKSVVVVGQDATTEPGNMIGPALGLNTRFNEFKSPLSAPSDPPTYGGSEAFYPDCSQPAPSALTFDDIDFGYDVASAGNVTLTDQVKLAHLQSYPEYYNGQNVNPAQPSNCVDNRRIVKVPIGNCTPGCNGRCEIPVVGVACMFLNQKVTGKGNSQYIVAEKIANCGLGGTTPGNSNTDKLVLYKDSDNGDS</sequence>
<accession>A0ABP6VG28</accession>
<name>A0ABP6VG28_9GAMM</name>
<dbReference type="EMBL" id="BAABCX010000001">
    <property type="protein sequence ID" value="GAA3532910.1"/>
    <property type="molecule type" value="Genomic_DNA"/>
</dbReference>
<dbReference type="Proteomes" id="UP001500795">
    <property type="component" value="Unassembled WGS sequence"/>
</dbReference>
<gene>
    <name evidence="2" type="ORF">GCM10022394_10300</name>
</gene>
<dbReference type="InterPro" id="IPR028087">
    <property type="entry name" value="Tad_N"/>
</dbReference>
<proteinExistence type="predicted"/>
<reference evidence="3" key="1">
    <citation type="journal article" date="2019" name="Int. J. Syst. Evol. Microbiol.">
        <title>The Global Catalogue of Microorganisms (GCM) 10K type strain sequencing project: providing services to taxonomists for standard genome sequencing and annotation.</title>
        <authorList>
            <consortium name="The Broad Institute Genomics Platform"/>
            <consortium name="The Broad Institute Genome Sequencing Center for Infectious Disease"/>
            <person name="Wu L."/>
            <person name="Ma J."/>
        </authorList>
    </citation>
    <scope>NUCLEOTIDE SEQUENCE [LARGE SCALE GENOMIC DNA]</scope>
    <source>
        <strain evidence="3">JCM 17110</strain>
    </source>
</reference>
<comment type="caution">
    <text evidence="2">The sequence shown here is derived from an EMBL/GenBank/DDBJ whole genome shotgun (WGS) entry which is preliminary data.</text>
</comment>
<organism evidence="2 3">
    <name type="scientific">Zobellella aerophila</name>
    <dbReference type="NCBI Taxonomy" id="870480"/>
    <lineage>
        <taxon>Bacteria</taxon>
        <taxon>Pseudomonadati</taxon>
        <taxon>Pseudomonadota</taxon>
        <taxon>Gammaproteobacteria</taxon>
        <taxon>Aeromonadales</taxon>
        <taxon>Aeromonadaceae</taxon>
        <taxon>Zobellella</taxon>
    </lineage>
</organism>
<dbReference type="Pfam" id="PF13400">
    <property type="entry name" value="Tad"/>
    <property type="match status" value="1"/>
</dbReference>
<keyword evidence="3" id="KW-1185">Reference proteome</keyword>
<dbReference type="RefSeq" id="WP_344955418.1">
    <property type="nucleotide sequence ID" value="NZ_BAABCX010000001.1"/>
</dbReference>
<evidence type="ECO:0000259" key="1">
    <source>
        <dbReference type="Pfam" id="PF13400"/>
    </source>
</evidence>
<evidence type="ECO:0000313" key="2">
    <source>
        <dbReference type="EMBL" id="GAA3532910.1"/>
    </source>
</evidence>
<evidence type="ECO:0000313" key="3">
    <source>
        <dbReference type="Proteomes" id="UP001500795"/>
    </source>
</evidence>